<dbReference type="Proteomes" id="UP001623348">
    <property type="component" value="Unassembled WGS sequence"/>
</dbReference>
<comment type="caution">
    <text evidence="1">The sequence shown here is derived from an EMBL/GenBank/DDBJ whole genome shotgun (WGS) entry which is preliminary data.</text>
</comment>
<reference evidence="1 2" key="1">
    <citation type="submission" date="2024-06" db="EMBL/GenBank/DDBJ databases">
        <title>The draft genome of Grus japonensis, version 3.</title>
        <authorList>
            <person name="Nabeshima K."/>
            <person name="Suzuki S."/>
            <person name="Onuma M."/>
        </authorList>
    </citation>
    <scope>NUCLEOTIDE SEQUENCE [LARGE SCALE GENOMIC DNA]</scope>
    <source>
        <strain evidence="1 2">451A</strain>
    </source>
</reference>
<name>A0ABC9WH08_GRUJA</name>
<evidence type="ECO:0000313" key="2">
    <source>
        <dbReference type="Proteomes" id="UP001623348"/>
    </source>
</evidence>
<protein>
    <submittedName>
        <fullName evidence="1">Uncharacterized protein</fullName>
    </submittedName>
</protein>
<proteinExistence type="predicted"/>
<dbReference type="AlphaFoldDB" id="A0ABC9WH08"/>
<evidence type="ECO:0000313" key="1">
    <source>
        <dbReference type="EMBL" id="GAB0184765.1"/>
    </source>
</evidence>
<accession>A0ABC9WH08</accession>
<keyword evidence="2" id="KW-1185">Reference proteome</keyword>
<gene>
    <name evidence="1" type="ORF">GRJ2_000941800</name>
</gene>
<organism evidence="1 2">
    <name type="scientific">Grus japonensis</name>
    <name type="common">Japanese crane</name>
    <name type="synonym">Red-crowned crane</name>
    <dbReference type="NCBI Taxonomy" id="30415"/>
    <lineage>
        <taxon>Eukaryota</taxon>
        <taxon>Metazoa</taxon>
        <taxon>Chordata</taxon>
        <taxon>Craniata</taxon>
        <taxon>Vertebrata</taxon>
        <taxon>Euteleostomi</taxon>
        <taxon>Archelosauria</taxon>
        <taxon>Archosauria</taxon>
        <taxon>Dinosauria</taxon>
        <taxon>Saurischia</taxon>
        <taxon>Theropoda</taxon>
        <taxon>Coelurosauria</taxon>
        <taxon>Aves</taxon>
        <taxon>Neognathae</taxon>
        <taxon>Neoaves</taxon>
        <taxon>Gruiformes</taxon>
        <taxon>Gruidae</taxon>
        <taxon>Grus</taxon>
    </lineage>
</organism>
<sequence length="68" mass="7785">MRARLQGCDLIGIMKMWWDGSYDWSVGMEGERLFRQGRGGGGVTLYVNDQLECMELHLGMEEELTKSL</sequence>
<dbReference type="EMBL" id="BAAFJT010000002">
    <property type="protein sequence ID" value="GAB0184765.1"/>
    <property type="molecule type" value="Genomic_DNA"/>
</dbReference>